<evidence type="ECO:0000313" key="3">
    <source>
        <dbReference type="EnsemblPlants" id="MELO3C034379.2.1"/>
    </source>
</evidence>
<dbReference type="SMART" id="SM01026">
    <property type="entry name" value="Beach"/>
    <property type="match status" value="1"/>
</dbReference>
<dbReference type="InterPro" id="IPR050865">
    <property type="entry name" value="BEACH_Domain"/>
</dbReference>
<keyword evidence="1" id="KW-0472">Membrane</keyword>
<dbReference type="Gene3D" id="1.10.1540.10">
    <property type="entry name" value="BEACH domain"/>
    <property type="match status" value="2"/>
</dbReference>
<dbReference type="EnsemblPlants" id="MELO3C034379.2.1">
    <property type="protein sequence ID" value="MELO3C034379.2.1"/>
    <property type="gene ID" value="MELO3C034379.2"/>
</dbReference>
<protein>
    <recommendedName>
        <fullName evidence="2">BEACH domain-containing protein</fullName>
    </recommendedName>
</protein>
<dbReference type="PANTHER" id="PTHR13743">
    <property type="entry name" value="BEIGE/BEACH-RELATED"/>
    <property type="match status" value="1"/>
</dbReference>
<dbReference type="InterPro" id="IPR036372">
    <property type="entry name" value="BEACH_dom_sf"/>
</dbReference>
<proteinExistence type="predicted"/>
<name>A0A9I9EIN3_CUCME</name>
<dbReference type="AlphaFoldDB" id="A0A9I9EIN3"/>
<feature type="transmembrane region" description="Helical" evidence="1">
    <location>
        <begin position="124"/>
        <end position="141"/>
    </location>
</feature>
<evidence type="ECO:0000256" key="1">
    <source>
        <dbReference type="SAM" id="Phobius"/>
    </source>
</evidence>
<keyword evidence="1" id="KW-1133">Transmembrane helix</keyword>
<reference evidence="3" key="1">
    <citation type="submission" date="2023-03" db="UniProtKB">
        <authorList>
            <consortium name="EnsemblPlants"/>
        </authorList>
    </citation>
    <scope>IDENTIFICATION</scope>
</reference>
<feature type="domain" description="BEACH" evidence="2">
    <location>
        <begin position="88"/>
        <end position="270"/>
    </location>
</feature>
<accession>A0A9I9EIN3</accession>
<sequence>MVTTYRNEGSMANNTHFHQIPHFCCVHRSSVPVHRRVPPLQKCIPYSSHSVHPSNSLPATALSDYLSVIIFDSLPIALSPSLSSSSQSTFCYVLVFLLGAFISSTCGVSHSNLKISSSSFVQEIQLALLSYLLVQVLYYLFRVEPFTTLTIQLQCDIFGTWNQVLEDMSDLKELNSSTFIIYKNDLIKFQSFFYLSEILTNENSIDFGTTQLGQNIEAILANNVFFYITFERTIDIDKIYDPVQQRATQDQIAYFGQTPSQLLIVPHLRKKPLADVLHLQENSSWKRFLEGEITLKVETGEMISAEVVEELKLDTLFKDITDAARFVVSINKDLNIKDMNAESYSEAQKRWK</sequence>
<dbReference type="PANTHER" id="PTHR13743:SF157">
    <property type="entry name" value="BEACH DOMAIN-CONTAINING PROTEIN C2"/>
    <property type="match status" value="1"/>
</dbReference>
<evidence type="ECO:0000259" key="2">
    <source>
        <dbReference type="SMART" id="SM01026"/>
    </source>
</evidence>
<feature type="transmembrane region" description="Helical" evidence="1">
    <location>
        <begin position="90"/>
        <end position="112"/>
    </location>
</feature>
<dbReference type="Gramene" id="MELO3C034379.2.1">
    <property type="protein sequence ID" value="MELO3C034379.2.1"/>
    <property type="gene ID" value="MELO3C034379.2"/>
</dbReference>
<keyword evidence="1" id="KW-0812">Transmembrane</keyword>
<dbReference type="Pfam" id="PF02138">
    <property type="entry name" value="Beach"/>
    <property type="match status" value="1"/>
</dbReference>
<dbReference type="SUPFAM" id="SSF81837">
    <property type="entry name" value="BEACH domain"/>
    <property type="match status" value="1"/>
</dbReference>
<dbReference type="InterPro" id="IPR000409">
    <property type="entry name" value="BEACH_dom"/>
</dbReference>
<organism evidence="3">
    <name type="scientific">Cucumis melo</name>
    <name type="common">Muskmelon</name>
    <dbReference type="NCBI Taxonomy" id="3656"/>
    <lineage>
        <taxon>Eukaryota</taxon>
        <taxon>Viridiplantae</taxon>
        <taxon>Streptophyta</taxon>
        <taxon>Embryophyta</taxon>
        <taxon>Tracheophyta</taxon>
        <taxon>Spermatophyta</taxon>
        <taxon>Magnoliopsida</taxon>
        <taxon>eudicotyledons</taxon>
        <taxon>Gunneridae</taxon>
        <taxon>Pentapetalae</taxon>
        <taxon>rosids</taxon>
        <taxon>fabids</taxon>
        <taxon>Cucurbitales</taxon>
        <taxon>Cucurbitaceae</taxon>
        <taxon>Benincaseae</taxon>
        <taxon>Cucumis</taxon>
    </lineage>
</organism>